<dbReference type="InterPro" id="IPR029071">
    <property type="entry name" value="Ubiquitin-like_domsf"/>
</dbReference>
<evidence type="ECO:0000256" key="1">
    <source>
        <dbReference type="SAM" id="MobiDB-lite"/>
    </source>
</evidence>
<sequence>NQKWPSVSALHDSSTSPPSTPPNITSPPSGGALSPPRGHRRSASCGSTFPPKPGGGSGGATATPPSDCRIIRARMDLHNGSLYKSILITSQEKTPAVVAKVLEKHGQDPACAPHFQLLQLLPENRELLLPPSANVFYAMTTTSLDFTLRPHPTGGGEGGATLCPPQSQPRGVEFNSPLPKIKATGWKITR</sequence>
<dbReference type="Proteomes" id="UP000518911">
    <property type="component" value="Unassembled WGS sequence"/>
</dbReference>
<feature type="non-terminal residue" evidence="3">
    <location>
        <position position="1"/>
    </location>
</feature>
<proteinExistence type="predicted"/>
<evidence type="ECO:0000313" key="3">
    <source>
        <dbReference type="EMBL" id="NXV77169.1"/>
    </source>
</evidence>
<evidence type="ECO:0000259" key="2">
    <source>
        <dbReference type="PROSITE" id="PS50200"/>
    </source>
</evidence>
<name>A0A7L3WNF2_9GRUI</name>
<evidence type="ECO:0000313" key="4">
    <source>
        <dbReference type="Proteomes" id="UP000518911"/>
    </source>
</evidence>
<gene>
    <name evidence="3" type="primary">Rgl2</name>
    <name evidence="3" type="ORF">ATLROG_R15011</name>
</gene>
<dbReference type="CDD" id="cd17211">
    <property type="entry name" value="RA_RGL2"/>
    <property type="match status" value="1"/>
</dbReference>
<dbReference type="SMART" id="SM00314">
    <property type="entry name" value="RA"/>
    <property type="match status" value="1"/>
</dbReference>
<reference evidence="3 4" key="1">
    <citation type="submission" date="2019-09" db="EMBL/GenBank/DDBJ databases">
        <title>Bird 10,000 Genomes (B10K) Project - Family phase.</title>
        <authorList>
            <person name="Zhang G."/>
        </authorList>
    </citation>
    <scope>NUCLEOTIDE SEQUENCE [LARGE SCALE GENOMIC DNA]</scope>
    <source>
        <strain evidence="3">OUT-0055</strain>
        <tissue evidence="3">Blood</tissue>
    </source>
</reference>
<dbReference type="Gene3D" id="3.10.20.90">
    <property type="entry name" value="Phosphatidylinositol 3-kinase Catalytic Subunit, Chain A, domain 1"/>
    <property type="match status" value="1"/>
</dbReference>
<accession>A0A7L3WNF2</accession>
<dbReference type="AlphaFoldDB" id="A0A7L3WNF2"/>
<dbReference type="Pfam" id="PF00788">
    <property type="entry name" value="RA"/>
    <property type="match status" value="1"/>
</dbReference>
<keyword evidence="4" id="KW-1185">Reference proteome</keyword>
<protein>
    <submittedName>
        <fullName evidence="3">RGL2 protein</fullName>
    </submittedName>
</protein>
<feature type="domain" description="Ras-associating" evidence="2">
    <location>
        <begin position="67"/>
        <end position="153"/>
    </location>
</feature>
<dbReference type="GO" id="GO:0007165">
    <property type="term" value="P:signal transduction"/>
    <property type="evidence" value="ECO:0007669"/>
    <property type="project" value="InterPro"/>
</dbReference>
<dbReference type="InterPro" id="IPR000159">
    <property type="entry name" value="RA_dom"/>
</dbReference>
<dbReference type="EMBL" id="VZUJ01079900">
    <property type="protein sequence ID" value="NXV77169.1"/>
    <property type="molecule type" value="Genomic_DNA"/>
</dbReference>
<dbReference type="OrthoDB" id="9398223at2759"/>
<feature type="region of interest" description="Disordered" evidence="1">
    <location>
        <begin position="1"/>
        <end position="66"/>
    </location>
</feature>
<comment type="caution">
    <text evidence="3">The sequence shown here is derived from an EMBL/GenBank/DDBJ whole genome shotgun (WGS) entry which is preliminary data.</text>
</comment>
<dbReference type="SUPFAM" id="SSF54236">
    <property type="entry name" value="Ubiquitin-like"/>
    <property type="match status" value="1"/>
</dbReference>
<feature type="non-terminal residue" evidence="3">
    <location>
        <position position="190"/>
    </location>
</feature>
<dbReference type="PROSITE" id="PS50200">
    <property type="entry name" value="RA"/>
    <property type="match status" value="1"/>
</dbReference>
<organism evidence="3 4">
    <name type="scientific">Atlantisia rogersi</name>
    <name type="common">Inaccessible Island rail</name>
    <dbReference type="NCBI Taxonomy" id="2478892"/>
    <lineage>
        <taxon>Eukaryota</taxon>
        <taxon>Metazoa</taxon>
        <taxon>Chordata</taxon>
        <taxon>Craniata</taxon>
        <taxon>Vertebrata</taxon>
        <taxon>Euteleostomi</taxon>
        <taxon>Archelosauria</taxon>
        <taxon>Archosauria</taxon>
        <taxon>Dinosauria</taxon>
        <taxon>Saurischia</taxon>
        <taxon>Theropoda</taxon>
        <taxon>Coelurosauria</taxon>
        <taxon>Aves</taxon>
        <taxon>Neognathae</taxon>
        <taxon>Neoaves</taxon>
        <taxon>Gruiformes</taxon>
        <taxon>Rallidae</taxon>
        <taxon>Atlantisia</taxon>
    </lineage>
</organism>